<dbReference type="PROSITE" id="PS51186">
    <property type="entry name" value="GNAT"/>
    <property type="match status" value="1"/>
</dbReference>
<dbReference type="PANTHER" id="PTHR43415:SF3">
    <property type="entry name" value="GNAT-FAMILY ACETYLTRANSFERASE"/>
    <property type="match status" value="1"/>
</dbReference>
<protein>
    <submittedName>
        <fullName evidence="2">GNAT family N-acetyltransferase</fullName>
        <ecNumber evidence="2">2.3.1.-</ecNumber>
    </submittedName>
</protein>
<keyword evidence="3" id="KW-1185">Reference proteome</keyword>
<dbReference type="EMBL" id="JBIUZV010000010">
    <property type="protein sequence ID" value="MFJ3047613.1"/>
    <property type="molecule type" value="Genomic_DNA"/>
</dbReference>
<evidence type="ECO:0000313" key="2">
    <source>
        <dbReference type="EMBL" id="MFJ3047613.1"/>
    </source>
</evidence>
<dbReference type="Proteomes" id="UP001617427">
    <property type="component" value="Unassembled WGS sequence"/>
</dbReference>
<dbReference type="Pfam" id="PF00583">
    <property type="entry name" value="Acetyltransf_1"/>
    <property type="match status" value="1"/>
</dbReference>
<comment type="caution">
    <text evidence="2">The sequence shown here is derived from an EMBL/GenBank/DDBJ whole genome shotgun (WGS) entry which is preliminary data.</text>
</comment>
<feature type="domain" description="N-acetyltransferase" evidence="1">
    <location>
        <begin position="12"/>
        <end position="171"/>
    </location>
</feature>
<organism evidence="2 3">
    <name type="scientific">Herbaspirillum chlorophenolicum</name>
    <dbReference type="NCBI Taxonomy" id="211589"/>
    <lineage>
        <taxon>Bacteria</taxon>
        <taxon>Pseudomonadati</taxon>
        <taxon>Pseudomonadota</taxon>
        <taxon>Betaproteobacteria</taxon>
        <taxon>Burkholderiales</taxon>
        <taxon>Oxalobacteraceae</taxon>
        <taxon>Herbaspirillum</taxon>
    </lineage>
</organism>
<dbReference type="InterPro" id="IPR000182">
    <property type="entry name" value="GNAT_dom"/>
</dbReference>
<dbReference type="RefSeq" id="WP_402702230.1">
    <property type="nucleotide sequence ID" value="NZ_JBIUZV010000010.1"/>
</dbReference>
<accession>A0ABW8F2V0</accession>
<dbReference type="CDD" id="cd04301">
    <property type="entry name" value="NAT_SF"/>
    <property type="match status" value="1"/>
</dbReference>
<proteinExistence type="predicted"/>
<dbReference type="GO" id="GO:0016746">
    <property type="term" value="F:acyltransferase activity"/>
    <property type="evidence" value="ECO:0007669"/>
    <property type="project" value="UniProtKB-KW"/>
</dbReference>
<gene>
    <name evidence="2" type="ORF">ACIPEN_17450</name>
</gene>
<name>A0ABW8F2V0_9BURK</name>
<evidence type="ECO:0000313" key="3">
    <source>
        <dbReference type="Proteomes" id="UP001617427"/>
    </source>
</evidence>
<reference evidence="2 3" key="1">
    <citation type="submission" date="2024-10" db="EMBL/GenBank/DDBJ databases">
        <title>The Natural Products Discovery Center: Release of the First 8490 Sequenced Strains for Exploring Actinobacteria Biosynthetic Diversity.</title>
        <authorList>
            <person name="Kalkreuter E."/>
            <person name="Kautsar S.A."/>
            <person name="Yang D."/>
            <person name="Bader C.D."/>
            <person name="Teijaro C.N."/>
            <person name="Fluegel L."/>
            <person name="Davis C.M."/>
            <person name="Simpson J.R."/>
            <person name="Lauterbach L."/>
            <person name="Steele A.D."/>
            <person name="Gui C."/>
            <person name="Meng S."/>
            <person name="Li G."/>
            <person name="Viehrig K."/>
            <person name="Ye F."/>
            <person name="Su P."/>
            <person name="Kiefer A.F."/>
            <person name="Nichols A."/>
            <person name="Cepeda A.J."/>
            <person name="Yan W."/>
            <person name="Fan B."/>
            <person name="Jiang Y."/>
            <person name="Adhikari A."/>
            <person name="Zheng C.-J."/>
            <person name="Schuster L."/>
            <person name="Cowan T.M."/>
            <person name="Smanski M.J."/>
            <person name="Chevrette M.G."/>
            <person name="De Carvalho L.P.S."/>
            <person name="Shen B."/>
        </authorList>
    </citation>
    <scope>NUCLEOTIDE SEQUENCE [LARGE SCALE GENOMIC DNA]</scope>
    <source>
        <strain evidence="2 3">NPDC087045</strain>
    </source>
</reference>
<dbReference type="SUPFAM" id="SSF55729">
    <property type="entry name" value="Acyl-CoA N-acyltransferases (Nat)"/>
    <property type="match status" value="1"/>
</dbReference>
<sequence>MAVDIITEQPEFRIRASRPVDVESITELVNLPGFRFGTLRMPYQTLEQTRKWMESPSVGGLQLVAELDGRIVGQAGLHRSTGRRSHAAGIGLGVHDDYCGKGIGSALVKELVDAADNWLDIRRLELVVFSDNAAAIAVYRKFGFEVEGTYRAHSFRDGRYVDSLAMARLRGL</sequence>
<keyword evidence="2" id="KW-0012">Acyltransferase</keyword>
<dbReference type="PANTHER" id="PTHR43415">
    <property type="entry name" value="SPERMIDINE N(1)-ACETYLTRANSFERASE"/>
    <property type="match status" value="1"/>
</dbReference>
<dbReference type="EC" id="2.3.1.-" evidence="2"/>
<dbReference type="Gene3D" id="3.40.630.30">
    <property type="match status" value="1"/>
</dbReference>
<keyword evidence="2" id="KW-0808">Transferase</keyword>
<evidence type="ECO:0000259" key="1">
    <source>
        <dbReference type="PROSITE" id="PS51186"/>
    </source>
</evidence>
<dbReference type="InterPro" id="IPR016181">
    <property type="entry name" value="Acyl_CoA_acyltransferase"/>
</dbReference>